<reference evidence="1" key="1">
    <citation type="submission" date="2025-08" db="UniProtKB">
        <authorList>
            <consortium name="Ensembl"/>
        </authorList>
    </citation>
    <scope>IDENTIFICATION</scope>
</reference>
<dbReference type="Proteomes" id="UP000016665">
    <property type="component" value="Unplaced"/>
</dbReference>
<accession>A0A803VSC0</accession>
<organism evidence="1 2">
    <name type="scientific">Ficedula albicollis</name>
    <name type="common">Collared flycatcher</name>
    <name type="synonym">Muscicapa albicollis</name>
    <dbReference type="NCBI Taxonomy" id="59894"/>
    <lineage>
        <taxon>Eukaryota</taxon>
        <taxon>Metazoa</taxon>
        <taxon>Chordata</taxon>
        <taxon>Craniata</taxon>
        <taxon>Vertebrata</taxon>
        <taxon>Euteleostomi</taxon>
        <taxon>Archelosauria</taxon>
        <taxon>Archosauria</taxon>
        <taxon>Dinosauria</taxon>
        <taxon>Saurischia</taxon>
        <taxon>Theropoda</taxon>
        <taxon>Coelurosauria</taxon>
        <taxon>Aves</taxon>
        <taxon>Neognathae</taxon>
        <taxon>Neoaves</taxon>
        <taxon>Telluraves</taxon>
        <taxon>Australaves</taxon>
        <taxon>Passeriformes</taxon>
        <taxon>Muscicapidae</taxon>
        <taxon>Ficedula</taxon>
    </lineage>
</organism>
<proteinExistence type="predicted"/>
<dbReference type="GeneTree" id="ENSGT00960000192645"/>
<sequence length="81" mass="9185">MEPIPSLQTGTCMICKWSRYPPGPASLPFIGTMLSIDFHKPYHSFSQVSGSPRTKHSTYNLPWVLKGWVRAGISWRYSPCL</sequence>
<evidence type="ECO:0000313" key="1">
    <source>
        <dbReference type="Ensembl" id="ENSFALP00000025626.1"/>
    </source>
</evidence>
<dbReference type="Ensembl" id="ENSFALT00000037291.1">
    <property type="protein sequence ID" value="ENSFALP00000025626.1"/>
    <property type="gene ID" value="ENSFALG00000027814.1"/>
</dbReference>
<dbReference type="AlphaFoldDB" id="A0A803VSC0"/>
<name>A0A803VSC0_FICAL</name>
<evidence type="ECO:0000313" key="2">
    <source>
        <dbReference type="Proteomes" id="UP000016665"/>
    </source>
</evidence>
<reference evidence="1" key="2">
    <citation type="submission" date="2025-09" db="UniProtKB">
        <authorList>
            <consortium name="Ensembl"/>
        </authorList>
    </citation>
    <scope>IDENTIFICATION</scope>
</reference>
<protein>
    <submittedName>
        <fullName evidence="1">Uncharacterized protein</fullName>
    </submittedName>
</protein>
<keyword evidence="2" id="KW-1185">Reference proteome</keyword>